<dbReference type="Proteomes" id="UP000030640">
    <property type="component" value="Unassembled WGS sequence"/>
</dbReference>
<dbReference type="VEuPathDB" id="PlasmoDB:C922_05688"/>
<proteinExistence type="predicted"/>
<keyword evidence="3" id="KW-1185">Reference proteome</keyword>
<evidence type="ECO:0000313" key="3">
    <source>
        <dbReference type="Proteomes" id="UP000030640"/>
    </source>
</evidence>
<dbReference type="EMBL" id="KI965595">
    <property type="protein sequence ID" value="EUD63932.1"/>
    <property type="molecule type" value="Genomic_DNA"/>
</dbReference>
<protein>
    <submittedName>
        <fullName evidence="2">Uncharacterized protein</fullName>
    </submittedName>
</protein>
<sequence length="87" mass="9836">MRRGRTGAQDKQLRIEGTSPTTRESTRATLLVTTSSRHLGQTTRKGRIATGEGARRQSDPKTQNNLRRDSRNSNLWSKVRRKASGMR</sequence>
<feature type="region of interest" description="Disordered" evidence="1">
    <location>
        <begin position="1"/>
        <end position="87"/>
    </location>
</feature>
<feature type="compositionally biased region" description="Basic residues" evidence="1">
    <location>
        <begin position="78"/>
        <end position="87"/>
    </location>
</feature>
<organism evidence="2 3">
    <name type="scientific">Plasmodium inui San Antonio 1</name>
    <dbReference type="NCBI Taxonomy" id="1237626"/>
    <lineage>
        <taxon>Eukaryota</taxon>
        <taxon>Sar</taxon>
        <taxon>Alveolata</taxon>
        <taxon>Apicomplexa</taxon>
        <taxon>Aconoidasida</taxon>
        <taxon>Haemosporida</taxon>
        <taxon>Plasmodiidae</taxon>
        <taxon>Plasmodium</taxon>
        <taxon>Plasmodium (Plasmodium)</taxon>
    </lineage>
</organism>
<gene>
    <name evidence="2" type="ORF">C922_05688</name>
</gene>
<reference evidence="2 3" key="1">
    <citation type="submission" date="2013-02" db="EMBL/GenBank/DDBJ databases">
        <title>The Genome Sequence of Plasmodium inui San Antonio 1.</title>
        <authorList>
            <consortium name="The Broad Institute Genome Sequencing Platform"/>
            <consortium name="The Broad Institute Genome Sequencing Center for Infectious Disease"/>
            <person name="Neafsey D."/>
            <person name="Cheeseman I."/>
            <person name="Volkman S."/>
            <person name="Adams J."/>
            <person name="Walker B."/>
            <person name="Young S.K."/>
            <person name="Zeng Q."/>
            <person name="Gargeya S."/>
            <person name="Fitzgerald M."/>
            <person name="Haas B."/>
            <person name="Abouelleil A."/>
            <person name="Alvarado L."/>
            <person name="Arachchi H.M."/>
            <person name="Berlin A.M."/>
            <person name="Chapman S.B."/>
            <person name="Dewar J."/>
            <person name="Goldberg J."/>
            <person name="Griggs A."/>
            <person name="Gujja S."/>
            <person name="Hansen M."/>
            <person name="Howarth C."/>
            <person name="Imamovic A."/>
            <person name="Larimer J."/>
            <person name="McCowan C."/>
            <person name="Murphy C."/>
            <person name="Neiman D."/>
            <person name="Pearson M."/>
            <person name="Priest M."/>
            <person name="Roberts A."/>
            <person name="Saif S."/>
            <person name="Shea T."/>
            <person name="Sisk P."/>
            <person name="Sykes S."/>
            <person name="Wortman J."/>
            <person name="Nusbaum C."/>
            <person name="Birren B."/>
        </authorList>
    </citation>
    <scope>NUCLEOTIDE SEQUENCE [LARGE SCALE GENOMIC DNA]</scope>
    <source>
        <strain evidence="2 3">San Antonio 1</strain>
    </source>
</reference>
<name>W6ZSP1_9APIC</name>
<evidence type="ECO:0000256" key="1">
    <source>
        <dbReference type="SAM" id="MobiDB-lite"/>
    </source>
</evidence>
<accession>W6ZSP1</accession>
<dbReference type="AlphaFoldDB" id="W6ZSP1"/>
<feature type="compositionally biased region" description="Polar residues" evidence="1">
    <location>
        <begin position="18"/>
        <end position="43"/>
    </location>
</feature>
<dbReference type="RefSeq" id="XP_008819481.1">
    <property type="nucleotide sequence ID" value="XM_008821259.1"/>
</dbReference>
<evidence type="ECO:0000313" key="2">
    <source>
        <dbReference type="EMBL" id="EUD63932.1"/>
    </source>
</evidence>
<dbReference type="GeneID" id="20040962"/>